<evidence type="ECO:0000313" key="3">
    <source>
        <dbReference type="Proteomes" id="UP000076738"/>
    </source>
</evidence>
<evidence type="ECO:0000313" key="2">
    <source>
        <dbReference type="EMBL" id="KZO96834.1"/>
    </source>
</evidence>
<sequence>MQSIPPQARRCPLLSPPLLGVGGSLPPPRDTAEAGSAPPLFVRFLCSGDEPSVVQAGALPGRTGRMGSASPLRLSLRASLPWSGTHAIWSGARQAPATAVSASIGSRSRSQSRSGVRAFGLGSLVLRRLWAGGRGAGDDRDHRSS</sequence>
<evidence type="ECO:0000256" key="1">
    <source>
        <dbReference type="SAM" id="MobiDB-lite"/>
    </source>
</evidence>
<proteinExistence type="predicted"/>
<reference evidence="2 3" key="1">
    <citation type="journal article" date="2016" name="Mol. Biol. Evol.">
        <title>Comparative Genomics of Early-Diverging Mushroom-Forming Fungi Provides Insights into the Origins of Lignocellulose Decay Capabilities.</title>
        <authorList>
            <person name="Nagy L.G."/>
            <person name="Riley R."/>
            <person name="Tritt A."/>
            <person name="Adam C."/>
            <person name="Daum C."/>
            <person name="Floudas D."/>
            <person name="Sun H."/>
            <person name="Yadav J.S."/>
            <person name="Pangilinan J."/>
            <person name="Larsson K.H."/>
            <person name="Matsuura K."/>
            <person name="Barry K."/>
            <person name="Labutti K."/>
            <person name="Kuo R."/>
            <person name="Ohm R.A."/>
            <person name="Bhattacharya S.S."/>
            <person name="Shirouzu T."/>
            <person name="Yoshinaga Y."/>
            <person name="Martin F.M."/>
            <person name="Grigoriev I.V."/>
            <person name="Hibbett D.S."/>
        </authorList>
    </citation>
    <scope>NUCLEOTIDE SEQUENCE [LARGE SCALE GENOMIC DNA]</scope>
    <source>
        <strain evidence="2 3">TUFC12733</strain>
    </source>
</reference>
<name>A0A167ML64_CALVF</name>
<accession>A0A167ML64</accession>
<dbReference type="EMBL" id="KV417282">
    <property type="protein sequence ID" value="KZO96834.1"/>
    <property type="molecule type" value="Genomic_DNA"/>
</dbReference>
<dbReference type="Proteomes" id="UP000076738">
    <property type="component" value="Unassembled WGS sequence"/>
</dbReference>
<dbReference type="AlphaFoldDB" id="A0A167ML64"/>
<gene>
    <name evidence="2" type="ORF">CALVIDRAFT_100886</name>
</gene>
<keyword evidence="3" id="KW-1185">Reference proteome</keyword>
<protein>
    <submittedName>
        <fullName evidence="2">Uncharacterized protein</fullName>
    </submittedName>
</protein>
<organism evidence="2 3">
    <name type="scientific">Calocera viscosa (strain TUFC12733)</name>
    <dbReference type="NCBI Taxonomy" id="1330018"/>
    <lineage>
        <taxon>Eukaryota</taxon>
        <taxon>Fungi</taxon>
        <taxon>Dikarya</taxon>
        <taxon>Basidiomycota</taxon>
        <taxon>Agaricomycotina</taxon>
        <taxon>Dacrymycetes</taxon>
        <taxon>Dacrymycetales</taxon>
        <taxon>Dacrymycetaceae</taxon>
        <taxon>Calocera</taxon>
    </lineage>
</organism>
<feature type="region of interest" description="Disordered" evidence="1">
    <location>
        <begin position="1"/>
        <end position="33"/>
    </location>
</feature>